<dbReference type="InterPro" id="IPR012865">
    <property type="entry name" value="DUF1642"/>
</dbReference>
<dbReference type="RefSeq" id="WP_141768326.1">
    <property type="nucleotide sequence ID" value="NZ_FOLZ01000016.1"/>
</dbReference>
<evidence type="ECO:0008006" key="3">
    <source>
        <dbReference type="Google" id="ProtNLM"/>
    </source>
</evidence>
<keyword evidence="2" id="KW-1185">Reference proteome</keyword>
<accession>A0A1I7JS98</accession>
<dbReference type="EMBL" id="FPBN01000021">
    <property type="protein sequence ID" value="SFU88046.1"/>
    <property type="molecule type" value="Genomic_DNA"/>
</dbReference>
<protein>
    <recommendedName>
        <fullName evidence="3">DUF1642 domain-containing protein</fullName>
    </recommendedName>
</protein>
<gene>
    <name evidence="1" type="ORF">SAMN05660328_1211</name>
</gene>
<feature type="non-terminal residue" evidence="1">
    <location>
        <position position="110"/>
    </location>
</feature>
<evidence type="ECO:0000313" key="1">
    <source>
        <dbReference type="EMBL" id="SFU88046.1"/>
    </source>
</evidence>
<dbReference type="Pfam" id="PF07852">
    <property type="entry name" value="DUF1642"/>
    <property type="match status" value="1"/>
</dbReference>
<proteinExistence type="predicted"/>
<reference evidence="2" key="1">
    <citation type="submission" date="2016-10" db="EMBL/GenBank/DDBJ databases">
        <authorList>
            <person name="Varghese N."/>
            <person name="Submissions S."/>
        </authorList>
    </citation>
    <scope>NUCLEOTIDE SEQUENCE [LARGE SCALE GENOMIC DNA]</scope>
    <source>
        <strain evidence="2">LMG 15572</strain>
    </source>
</reference>
<dbReference type="AlphaFoldDB" id="A0A1I7JS98"/>
<organism evidence="1 2">
    <name type="scientific">Streptococcus gallolyticus</name>
    <dbReference type="NCBI Taxonomy" id="315405"/>
    <lineage>
        <taxon>Bacteria</taxon>
        <taxon>Bacillati</taxon>
        <taxon>Bacillota</taxon>
        <taxon>Bacilli</taxon>
        <taxon>Lactobacillales</taxon>
        <taxon>Streptococcaceae</taxon>
        <taxon>Streptococcus</taxon>
    </lineage>
</organism>
<name>A0A1I7JS98_9STRE</name>
<dbReference type="Proteomes" id="UP000183629">
    <property type="component" value="Unassembled WGS sequence"/>
</dbReference>
<evidence type="ECO:0000313" key="2">
    <source>
        <dbReference type="Proteomes" id="UP000183629"/>
    </source>
</evidence>
<sequence>MTNKQEAIDKLKKQLTLNSEIAGSEFDKGYNHAIKIAIATVVKLDEPEKPILPQFVAEWLEVCKENLAISLAGSMNPNVLRINNQSEKTIHWLAKNQETFAKAWIYGYEV</sequence>